<feature type="region of interest" description="Disordered" evidence="1">
    <location>
        <begin position="81"/>
        <end position="104"/>
    </location>
</feature>
<reference evidence="3 4" key="1">
    <citation type="journal article" date="2019" name="Int. J. Syst. Evol. Microbiol.">
        <title>The Global Catalogue of Microorganisms (GCM) 10K type strain sequencing project: providing services to taxonomists for standard genome sequencing and annotation.</title>
        <authorList>
            <consortium name="The Broad Institute Genomics Platform"/>
            <consortium name="The Broad Institute Genome Sequencing Center for Infectious Disease"/>
            <person name="Wu L."/>
            <person name="Ma J."/>
        </authorList>
    </citation>
    <scope>NUCLEOTIDE SEQUENCE [LARGE SCALE GENOMIC DNA]</scope>
    <source>
        <strain evidence="3 4">CGMCC 1.12285</strain>
    </source>
</reference>
<comment type="caution">
    <text evidence="3">The sequence shown here is derived from an EMBL/GenBank/DDBJ whole genome shotgun (WGS) entry which is preliminary data.</text>
</comment>
<dbReference type="InterPro" id="IPR055995">
    <property type="entry name" value="DUF7573"/>
</dbReference>
<name>A0ABD6B7H9_9EURY</name>
<proteinExistence type="predicted"/>
<dbReference type="Proteomes" id="UP001597111">
    <property type="component" value="Unassembled WGS sequence"/>
</dbReference>
<protein>
    <recommendedName>
        <fullName evidence="2">DUF7573 domain-containing protein</fullName>
    </recommendedName>
</protein>
<evidence type="ECO:0000256" key="1">
    <source>
        <dbReference type="SAM" id="MobiDB-lite"/>
    </source>
</evidence>
<gene>
    <name evidence="3" type="ORF">ACFR9S_10780</name>
</gene>
<dbReference type="AlphaFoldDB" id="A0ABD6B7H9"/>
<feature type="compositionally biased region" description="Acidic residues" evidence="1">
    <location>
        <begin position="41"/>
        <end position="51"/>
    </location>
</feature>
<evidence type="ECO:0000313" key="4">
    <source>
        <dbReference type="Proteomes" id="UP001597111"/>
    </source>
</evidence>
<sequence>MTDDASLTDFAGSGDGADDSADGADGASDPEDGAHGPNDGPESDDATDAEPETPTFTYTSTPDGAECAACGATVEKRWHAGEGGTAENPDLNPDALVCPDCKEW</sequence>
<feature type="domain" description="DUF7573" evidence="2">
    <location>
        <begin position="55"/>
        <end position="104"/>
    </location>
</feature>
<dbReference type="EMBL" id="JBHUDH010000120">
    <property type="protein sequence ID" value="MFD1526774.1"/>
    <property type="molecule type" value="Genomic_DNA"/>
</dbReference>
<organism evidence="3 4">
    <name type="scientific">Halolamina salina</name>
    <dbReference type="NCBI Taxonomy" id="1220023"/>
    <lineage>
        <taxon>Archaea</taxon>
        <taxon>Methanobacteriati</taxon>
        <taxon>Methanobacteriota</taxon>
        <taxon>Stenosarchaea group</taxon>
        <taxon>Halobacteria</taxon>
        <taxon>Halobacteriales</taxon>
        <taxon>Haloferacaceae</taxon>
    </lineage>
</organism>
<dbReference type="Pfam" id="PF24458">
    <property type="entry name" value="DUF7573"/>
    <property type="match status" value="1"/>
</dbReference>
<feature type="region of interest" description="Disordered" evidence="1">
    <location>
        <begin position="1"/>
        <end position="65"/>
    </location>
</feature>
<keyword evidence="4" id="KW-1185">Reference proteome</keyword>
<evidence type="ECO:0000313" key="3">
    <source>
        <dbReference type="EMBL" id="MFD1526774.1"/>
    </source>
</evidence>
<evidence type="ECO:0000259" key="2">
    <source>
        <dbReference type="Pfam" id="PF24458"/>
    </source>
</evidence>
<dbReference type="RefSeq" id="WP_379732685.1">
    <property type="nucleotide sequence ID" value="NZ_JBHSWZ010000407.1"/>
</dbReference>
<accession>A0ABD6B7H9</accession>